<gene>
    <name evidence="1" type="ORF">TS85_20970</name>
</gene>
<evidence type="ECO:0008006" key="3">
    <source>
        <dbReference type="Google" id="ProtNLM"/>
    </source>
</evidence>
<dbReference type="RefSeq" id="WP_044334808.1">
    <property type="nucleotide sequence ID" value="NZ_CP010836.1"/>
</dbReference>
<protein>
    <recommendedName>
        <fullName evidence="3">DUF2946 domain-containing protein</fullName>
    </recommendedName>
</protein>
<name>A0A7U4LGW2_9SPHN</name>
<sequence length="134" mass="13872">MLGAIRSRKSARSLAAALFAFALLLRIAIPSGFMPAQTTHGIVVRMCGGMASGQTMLLDVGVPDTGKHHPEQDKPVVPCAFAGLSAPVLGADPTLAMAMPAMVLGEFALPPPSDFRLADADFLTPPLRGPPARA</sequence>
<dbReference type="OrthoDB" id="7478750at2"/>
<proteinExistence type="predicted"/>
<reference evidence="1 2" key="1">
    <citation type="journal article" date="2015" name="Int. J. Syst. Evol. Microbiol.">
        <title>Sphingomonas hengshuiensis sp. nov., isolated from lake wetland.</title>
        <authorList>
            <person name="Wei S."/>
            <person name="Wang T."/>
            <person name="Liu H."/>
            <person name="Zhang C."/>
            <person name="Guo J."/>
            <person name="Wang Q."/>
            <person name="Liang K."/>
            <person name="Zhang Z."/>
        </authorList>
    </citation>
    <scope>NUCLEOTIDE SEQUENCE [LARGE SCALE GENOMIC DNA]</scope>
    <source>
        <strain evidence="1 2">WHSC-8</strain>
    </source>
</reference>
<keyword evidence="2" id="KW-1185">Reference proteome</keyword>
<evidence type="ECO:0000313" key="2">
    <source>
        <dbReference type="Proteomes" id="UP000032300"/>
    </source>
</evidence>
<dbReference type="Proteomes" id="UP000032300">
    <property type="component" value="Chromosome"/>
</dbReference>
<dbReference type="KEGG" id="sphi:TS85_20970"/>
<dbReference type="EMBL" id="CP010836">
    <property type="protein sequence ID" value="AJP73738.1"/>
    <property type="molecule type" value="Genomic_DNA"/>
</dbReference>
<accession>A0A7U4LGW2</accession>
<reference evidence="1 2" key="2">
    <citation type="submission" date="2015-02" db="EMBL/GenBank/DDBJ databases">
        <title>The complete genome of Sphingomonas hengshuiensis sp. WHSC-8 isolated from soil of Hengshui Lake.</title>
        <authorList>
            <person name="Wei S."/>
            <person name="Guo J."/>
            <person name="Su C."/>
            <person name="Wu R."/>
            <person name="Zhang Z."/>
            <person name="Liang K."/>
            <person name="Li H."/>
            <person name="Wang T."/>
            <person name="Liu H."/>
            <person name="Zhang C."/>
            <person name="Li Z."/>
            <person name="Wang Q."/>
            <person name="Meng J."/>
        </authorList>
    </citation>
    <scope>NUCLEOTIDE SEQUENCE [LARGE SCALE GENOMIC DNA]</scope>
    <source>
        <strain evidence="1 2">WHSC-8</strain>
    </source>
</reference>
<evidence type="ECO:0000313" key="1">
    <source>
        <dbReference type="EMBL" id="AJP73738.1"/>
    </source>
</evidence>
<organism evidence="1 2">
    <name type="scientific">Sphingomonas hengshuiensis</name>
    <dbReference type="NCBI Taxonomy" id="1609977"/>
    <lineage>
        <taxon>Bacteria</taxon>
        <taxon>Pseudomonadati</taxon>
        <taxon>Pseudomonadota</taxon>
        <taxon>Alphaproteobacteria</taxon>
        <taxon>Sphingomonadales</taxon>
        <taxon>Sphingomonadaceae</taxon>
        <taxon>Sphingomonas</taxon>
    </lineage>
</organism>
<dbReference type="AlphaFoldDB" id="A0A7U4LGW2"/>